<keyword evidence="1" id="KW-0472">Membrane</keyword>
<keyword evidence="1" id="KW-1133">Transmembrane helix</keyword>
<evidence type="ECO:0000313" key="2">
    <source>
        <dbReference type="EMBL" id="GII42855.1"/>
    </source>
</evidence>
<dbReference type="Proteomes" id="UP000622547">
    <property type="component" value="Unassembled WGS sequence"/>
</dbReference>
<reference evidence="2 3" key="1">
    <citation type="submission" date="2021-01" db="EMBL/GenBank/DDBJ databases">
        <title>Whole genome shotgun sequence of Planotetraspora phitsanulokensis NBRC 104273.</title>
        <authorList>
            <person name="Komaki H."/>
            <person name="Tamura T."/>
        </authorList>
    </citation>
    <scope>NUCLEOTIDE SEQUENCE [LARGE SCALE GENOMIC DNA]</scope>
    <source>
        <strain evidence="2 3">NBRC 104273</strain>
    </source>
</reference>
<comment type="caution">
    <text evidence="2">The sequence shown here is derived from an EMBL/GenBank/DDBJ whole genome shotgun (WGS) entry which is preliminary data.</text>
</comment>
<dbReference type="EMBL" id="BOOP01000048">
    <property type="protein sequence ID" value="GII42855.1"/>
    <property type="molecule type" value="Genomic_DNA"/>
</dbReference>
<keyword evidence="3" id="KW-1185">Reference proteome</keyword>
<feature type="transmembrane region" description="Helical" evidence="1">
    <location>
        <begin position="35"/>
        <end position="55"/>
    </location>
</feature>
<gene>
    <name evidence="2" type="ORF">Pph01_78580</name>
</gene>
<protein>
    <submittedName>
        <fullName evidence="2">Uncharacterized protein</fullName>
    </submittedName>
</protein>
<proteinExistence type="predicted"/>
<name>A0A8J3UQL2_9ACTN</name>
<evidence type="ECO:0000256" key="1">
    <source>
        <dbReference type="SAM" id="Phobius"/>
    </source>
</evidence>
<dbReference type="RefSeq" id="WP_204078268.1">
    <property type="nucleotide sequence ID" value="NZ_BOOP01000048.1"/>
</dbReference>
<keyword evidence="1" id="KW-0812">Transmembrane</keyword>
<organism evidence="2 3">
    <name type="scientific">Planotetraspora phitsanulokensis</name>
    <dbReference type="NCBI Taxonomy" id="575192"/>
    <lineage>
        <taxon>Bacteria</taxon>
        <taxon>Bacillati</taxon>
        <taxon>Actinomycetota</taxon>
        <taxon>Actinomycetes</taxon>
        <taxon>Streptosporangiales</taxon>
        <taxon>Streptosporangiaceae</taxon>
        <taxon>Planotetraspora</taxon>
    </lineage>
</organism>
<dbReference type="AlphaFoldDB" id="A0A8J3UQL2"/>
<accession>A0A8J3UQL2</accession>
<sequence>MKRLAMATPAAAAIVGSVAYLTDVVMTGSSTTRTLAFAGGVLVCLVTMSVTLFLVRKAPSVTTPAAAYAEGIKAGR</sequence>
<evidence type="ECO:0000313" key="3">
    <source>
        <dbReference type="Proteomes" id="UP000622547"/>
    </source>
</evidence>